<dbReference type="GO" id="GO:0005634">
    <property type="term" value="C:nucleus"/>
    <property type="evidence" value="ECO:0007669"/>
    <property type="project" value="TreeGrafter"/>
</dbReference>
<dbReference type="Pfam" id="PF01388">
    <property type="entry name" value="ARID"/>
    <property type="match status" value="1"/>
</dbReference>
<dbReference type="PANTHER" id="PTHR15348">
    <property type="entry name" value="AT-RICH INTERACTIVE DOMAIN-CONTAINING PROTEIN ARID DOMAIN- CONTAINING PROTEIN DEAD RINGER PROTEIN B-CELL REGULATOR OF IGH TRANSCRIPTION BRIGHT"/>
    <property type="match status" value="1"/>
</dbReference>
<dbReference type="GO" id="GO:0003677">
    <property type="term" value="F:DNA binding"/>
    <property type="evidence" value="ECO:0007669"/>
    <property type="project" value="UniProtKB-KW"/>
</dbReference>
<dbReference type="OrthoDB" id="338531at2759"/>
<dbReference type="FunFam" id="2.60.40.790:FF:000014">
    <property type="entry name" value="AT-rich interactive domain-containing protein 3"/>
    <property type="match status" value="1"/>
</dbReference>
<evidence type="ECO:0000256" key="2">
    <source>
        <dbReference type="ARBA" id="ARBA00023125"/>
    </source>
</evidence>
<dbReference type="PROSITE" id="PS01031">
    <property type="entry name" value="SHSP"/>
    <property type="match status" value="1"/>
</dbReference>
<keyword evidence="2" id="KW-0238">DNA-binding</keyword>
<comment type="caution">
    <text evidence="10">The sequence shown here is derived from an EMBL/GenBank/DDBJ whole genome shotgun (WGS) entry which is preliminary data.</text>
</comment>
<evidence type="ECO:0000256" key="1">
    <source>
        <dbReference type="ARBA" id="ARBA00023015"/>
    </source>
</evidence>
<feature type="compositionally biased region" description="Polar residues" evidence="7">
    <location>
        <begin position="82"/>
        <end position="93"/>
    </location>
</feature>
<gene>
    <name evidence="10" type="ORF">OLEA9_A076594</name>
</gene>
<evidence type="ECO:0000259" key="8">
    <source>
        <dbReference type="PROSITE" id="PS01031"/>
    </source>
</evidence>
<dbReference type="CDD" id="cd00298">
    <property type="entry name" value="ACD_sHsps_p23-like"/>
    <property type="match status" value="1"/>
</dbReference>
<feature type="region of interest" description="Disordered" evidence="7">
    <location>
        <begin position="214"/>
        <end position="234"/>
    </location>
</feature>
<dbReference type="AlphaFoldDB" id="A0A8S0RTF8"/>
<evidence type="ECO:0000313" key="11">
    <source>
        <dbReference type="Proteomes" id="UP000594638"/>
    </source>
</evidence>
<dbReference type="SUPFAM" id="SSF46774">
    <property type="entry name" value="ARID-like"/>
    <property type="match status" value="1"/>
</dbReference>
<dbReference type="SUPFAM" id="SSF49764">
    <property type="entry name" value="HSP20-like chaperones"/>
    <property type="match status" value="1"/>
</dbReference>
<feature type="compositionally biased region" description="Polar residues" evidence="7">
    <location>
        <begin position="132"/>
        <end position="142"/>
    </location>
</feature>
<evidence type="ECO:0000256" key="6">
    <source>
        <dbReference type="RuleBase" id="RU003616"/>
    </source>
</evidence>
<feature type="compositionally biased region" description="Basic and acidic residues" evidence="7">
    <location>
        <begin position="277"/>
        <end position="290"/>
    </location>
</feature>
<dbReference type="SMART" id="SM01014">
    <property type="entry name" value="ARID"/>
    <property type="match status" value="1"/>
</dbReference>
<evidence type="ECO:0000256" key="7">
    <source>
        <dbReference type="SAM" id="MobiDB-lite"/>
    </source>
</evidence>
<dbReference type="Proteomes" id="UP000594638">
    <property type="component" value="Unassembled WGS sequence"/>
</dbReference>
<dbReference type="Gene3D" id="1.10.150.60">
    <property type="entry name" value="ARID DNA-binding domain"/>
    <property type="match status" value="1"/>
</dbReference>
<feature type="compositionally biased region" description="Basic and acidic residues" evidence="7">
    <location>
        <begin position="95"/>
        <end position="116"/>
    </location>
</feature>
<feature type="compositionally biased region" description="Polar residues" evidence="7">
    <location>
        <begin position="214"/>
        <end position="231"/>
    </location>
</feature>
<evidence type="ECO:0000256" key="4">
    <source>
        <dbReference type="ARBA" id="ARBA00023242"/>
    </source>
</evidence>
<name>A0A8S0RTF8_OLEEU</name>
<evidence type="ECO:0000256" key="5">
    <source>
        <dbReference type="PROSITE-ProRule" id="PRU00285"/>
    </source>
</evidence>
<dbReference type="SMART" id="SM00501">
    <property type="entry name" value="BRIGHT"/>
    <property type="match status" value="1"/>
</dbReference>
<evidence type="ECO:0000313" key="10">
    <source>
        <dbReference type="EMBL" id="CAA2982912.1"/>
    </source>
</evidence>
<reference evidence="10 11" key="1">
    <citation type="submission" date="2019-12" db="EMBL/GenBank/DDBJ databases">
        <authorList>
            <person name="Alioto T."/>
            <person name="Alioto T."/>
            <person name="Gomez Garrido J."/>
        </authorList>
    </citation>
    <scope>NUCLEOTIDE SEQUENCE [LARGE SCALE GENOMIC DNA]</scope>
</reference>
<dbReference type="PROSITE" id="PS51011">
    <property type="entry name" value="ARID"/>
    <property type="match status" value="1"/>
</dbReference>
<dbReference type="InterPro" id="IPR002068">
    <property type="entry name" value="A-crystallin/Hsp20_dom"/>
</dbReference>
<proteinExistence type="inferred from homology"/>
<keyword evidence="11" id="KW-1185">Reference proteome</keyword>
<dbReference type="InterPro" id="IPR045147">
    <property type="entry name" value="ARI3A/B/C"/>
</dbReference>
<dbReference type="FunFam" id="1.10.150.60:FF:000009">
    <property type="entry name" value="AT-rich interactive domain-containing protein 3"/>
    <property type="match status" value="1"/>
</dbReference>
<keyword evidence="3" id="KW-0804">Transcription</keyword>
<dbReference type="InterPro" id="IPR001606">
    <property type="entry name" value="ARID_dom"/>
</dbReference>
<dbReference type="InterPro" id="IPR008978">
    <property type="entry name" value="HSP20-like_chaperone"/>
</dbReference>
<feature type="region of interest" description="Disordered" evidence="7">
    <location>
        <begin position="262"/>
        <end position="290"/>
    </location>
</feature>
<feature type="compositionally biased region" description="Basic and acidic residues" evidence="7">
    <location>
        <begin position="166"/>
        <end position="192"/>
    </location>
</feature>
<evidence type="ECO:0000259" key="9">
    <source>
        <dbReference type="PROSITE" id="PS51011"/>
    </source>
</evidence>
<feature type="region of interest" description="Disordered" evidence="7">
    <location>
        <begin position="1"/>
        <end position="26"/>
    </location>
</feature>
<feature type="region of interest" description="Disordered" evidence="7">
    <location>
        <begin position="68"/>
        <end position="192"/>
    </location>
</feature>
<dbReference type="Gramene" id="OE9A076594T1">
    <property type="protein sequence ID" value="OE9A076594C1"/>
    <property type="gene ID" value="OE9A076594"/>
</dbReference>
<dbReference type="InterPro" id="IPR036431">
    <property type="entry name" value="ARID_dom_sf"/>
</dbReference>
<dbReference type="Pfam" id="PF00011">
    <property type="entry name" value="HSP20"/>
    <property type="match status" value="1"/>
</dbReference>
<dbReference type="EMBL" id="CACTIH010003710">
    <property type="protein sequence ID" value="CAA2982912.1"/>
    <property type="molecule type" value="Genomic_DNA"/>
</dbReference>
<accession>A0A8S0RTF8</accession>
<comment type="similarity">
    <text evidence="5 6">Belongs to the small heat shock protein (HSP20) family.</text>
</comment>
<feature type="domain" description="SHSP" evidence="8">
    <location>
        <begin position="539"/>
        <end position="640"/>
    </location>
</feature>
<evidence type="ECO:0000256" key="3">
    <source>
        <dbReference type="ARBA" id="ARBA00023163"/>
    </source>
</evidence>
<protein>
    <submittedName>
        <fullName evidence="10">AT-rich interactive domain-containing 5</fullName>
    </submittedName>
</protein>
<dbReference type="GO" id="GO:0006357">
    <property type="term" value="P:regulation of transcription by RNA polymerase II"/>
    <property type="evidence" value="ECO:0007669"/>
    <property type="project" value="InterPro"/>
</dbReference>
<dbReference type="CDD" id="cd16100">
    <property type="entry name" value="ARID"/>
    <property type="match status" value="1"/>
</dbReference>
<dbReference type="Gene3D" id="2.60.40.790">
    <property type="match status" value="1"/>
</dbReference>
<feature type="domain" description="ARID" evidence="9">
    <location>
        <begin position="340"/>
        <end position="431"/>
    </location>
</feature>
<sequence length="640" mass="71165">MDKSDVEIEDTEEYPQDSTNKAPESENKLCSAKFEFGGEELPLAAAAGFTNASKSGRDGQTSYRIYTDDESLAQSKMKEQINSKSNSQESVNSKGEVRDQINRESKTEDQIKIKSDVEDETNAINLVEEPTDSTYQMDEQSITGGGVQTEKPIALGIQGGRPVENVMEKKPTENVSEEKNPNEIGREDTNPVKKIYQEEKPMENADIRQSLIGSGQLPTEVSKNEAFQTRSCEPDEVPQYKDEEMVDVINNTEDKTVKNEMKEGGTEVVPATASTDENARSGETVSDREVDNASLPNNQEAATPNSVFRYSTLTAGDSGGKAFKTVFSHAKIAEGDDGTPEDQAAFLKELEFFHRENRTDFKPPKFYGHPLNCLKLWRAVIRLGGYDRVTGSKLWRQVGESFHPPKTCTTVSWTFRVFYEKALLEYERHKRQSGELELSVPTLPEASVIDNEGIGYDGSSSGPGNGRRDAAARAMQGWHVRLYDSGEVGEPIVKDNYLNNMAKREKNLKSIGSLKQKRPHEVEHPVKAARMEAFKQVVTSVVDVGAPADWVKINVRQTKDCFEVYALVPGLSREEVRVQSDPAGRLVITGEPEQPENPWGTTAFKKVVSLPARINPHMTSAVVSMHGRLFIRVPFEQSRA</sequence>
<keyword evidence="4" id="KW-0539">Nucleus</keyword>
<dbReference type="PANTHER" id="PTHR15348:SF17">
    <property type="entry name" value="AT-RICH INTERACTIVE DOMAIN-CONTAINING PROTEIN 5"/>
    <property type="match status" value="1"/>
</dbReference>
<organism evidence="10 11">
    <name type="scientific">Olea europaea subsp. europaea</name>
    <dbReference type="NCBI Taxonomy" id="158383"/>
    <lineage>
        <taxon>Eukaryota</taxon>
        <taxon>Viridiplantae</taxon>
        <taxon>Streptophyta</taxon>
        <taxon>Embryophyta</taxon>
        <taxon>Tracheophyta</taxon>
        <taxon>Spermatophyta</taxon>
        <taxon>Magnoliopsida</taxon>
        <taxon>eudicotyledons</taxon>
        <taxon>Gunneridae</taxon>
        <taxon>Pentapetalae</taxon>
        <taxon>asterids</taxon>
        <taxon>lamiids</taxon>
        <taxon>Lamiales</taxon>
        <taxon>Oleaceae</taxon>
        <taxon>Oleeae</taxon>
        <taxon>Olea</taxon>
    </lineage>
</organism>
<keyword evidence="1" id="KW-0805">Transcription regulation</keyword>